<dbReference type="RefSeq" id="WP_014442150.1">
    <property type="nucleotide sequence ID" value="NC_017093.1"/>
</dbReference>
<keyword evidence="3" id="KW-1185">Reference proteome</keyword>
<dbReference type="HOGENOM" id="CLU_067299_0_0_11"/>
<dbReference type="KEGG" id="ams:AMIS_20350"/>
<feature type="region of interest" description="Disordered" evidence="1">
    <location>
        <begin position="240"/>
        <end position="270"/>
    </location>
</feature>
<accession>I0H2L8</accession>
<proteinExistence type="predicted"/>
<reference evidence="2 3" key="1">
    <citation type="submission" date="2012-02" db="EMBL/GenBank/DDBJ databases">
        <title>Complete genome sequence of Actinoplanes missouriensis 431 (= NBRC 102363).</title>
        <authorList>
            <person name="Ohnishi Y."/>
            <person name="Ishikawa J."/>
            <person name="Sekine M."/>
            <person name="Hosoyama A."/>
            <person name="Harada T."/>
            <person name="Narita H."/>
            <person name="Hata T."/>
            <person name="Konno Y."/>
            <person name="Tutikane K."/>
            <person name="Fujita N."/>
            <person name="Horinouchi S."/>
            <person name="Hayakawa M."/>
        </authorList>
    </citation>
    <scope>NUCLEOTIDE SEQUENCE [LARGE SCALE GENOMIC DNA]</scope>
    <source>
        <strain evidence="3">ATCC 14538 / DSM 43046 / CBS 188.64 / JCM 3121 / NBRC 102363 / NCIMB 12654 / NRRL B-3342 / UNCC 431</strain>
    </source>
</reference>
<gene>
    <name evidence="2" type="ordered locus">AMIS_20350</name>
</gene>
<evidence type="ECO:0000313" key="3">
    <source>
        <dbReference type="Proteomes" id="UP000007882"/>
    </source>
</evidence>
<protein>
    <recommendedName>
        <fullName evidence="4">PPM-type phosphatase domain-containing protein</fullName>
    </recommendedName>
</protein>
<evidence type="ECO:0008006" key="4">
    <source>
        <dbReference type="Google" id="ProtNLM"/>
    </source>
</evidence>
<dbReference type="AlphaFoldDB" id="I0H2L8"/>
<evidence type="ECO:0000256" key="1">
    <source>
        <dbReference type="SAM" id="MobiDB-lite"/>
    </source>
</evidence>
<dbReference type="PATRIC" id="fig|512565.3.peg.2039"/>
<sequence length="270" mass="28888">MLATEPGNPDKPNEDWALVSPGLAVVLDGATARTDTGCVHGVAWFAHQLGAAIVANAAVRAANLAGCLASAIDRVASLHPQCDLNHPGTPSAAVGIIRIHGNELEYLVLSDISICLATREGGRQVITDSRVSATARRVRTELANLAIGSDEQAEALLRMKRAELAARNRPGGYWVAANDPTAAEHAITGAVPLRTIEDLVVLTDGAARIVDPFGLMNWNEFVESLRDQGPTELLRRVREAEAKDPDGQRWPRNKRSDDATILHLSDIPRG</sequence>
<dbReference type="STRING" id="512565.AMIS_20350"/>
<dbReference type="EMBL" id="AP012319">
    <property type="protein sequence ID" value="BAL87255.1"/>
    <property type="molecule type" value="Genomic_DNA"/>
</dbReference>
<name>I0H2L8_ACTM4</name>
<dbReference type="eggNOG" id="COG0631">
    <property type="taxonomic scope" value="Bacteria"/>
</dbReference>
<organism evidence="2 3">
    <name type="scientific">Actinoplanes missouriensis (strain ATCC 14538 / DSM 43046 / CBS 188.64 / JCM 3121 / NBRC 102363 / NCIMB 12654 / NRRL B-3342 / UNCC 431)</name>
    <dbReference type="NCBI Taxonomy" id="512565"/>
    <lineage>
        <taxon>Bacteria</taxon>
        <taxon>Bacillati</taxon>
        <taxon>Actinomycetota</taxon>
        <taxon>Actinomycetes</taxon>
        <taxon>Micromonosporales</taxon>
        <taxon>Micromonosporaceae</taxon>
        <taxon>Actinoplanes</taxon>
    </lineage>
</organism>
<evidence type="ECO:0000313" key="2">
    <source>
        <dbReference type="EMBL" id="BAL87255.1"/>
    </source>
</evidence>
<dbReference type="Proteomes" id="UP000007882">
    <property type="component" value="Chromosome"/>
</dbReference>